<accession>A0A2N9AHK8</accession>
<sequence length="148" mass="15595">MTFMQILDDGGRKVAHYTVGAERPAPALPEGWTIEPADARPLWTAPANAISDRQFAQALALAGTITEAEALAWAARGDLPAAMEAALTKIPEADGRRFGARMMLAGATTFERSHPLTDQLGGLLINPATGKPYDAAALDALWSRAAAL</sequence>
<dbReference type="EMBL" id="LT962688">
    <property type="protein sequence ID" value="SOR26835.1"/>
    <property type="molecule type" value="Genomic_DNA"/>
</dbReference>
<gene>
    <name evidence="1" type="ORF">TK0001_0233</name>
</gene>
<dbReference type="AlphaFoldDB" id="A0A2N9AHK8"/>
<protein>
    <submittedName>
        <fullName evidence="1">Uncharacterized protein</fullName>
    </submittedName>
</protein>
<name>A0A2N9AHK8_METEX</name>
<reference evidence="2" key="1">
    <citation type="submission" date="2017-10" db="EMBL/GenBank/DDBJ databases">
        <authorList>
            <person name="Regsiter A."/>
            <person name="William W."/>
        </authorList>
    </citation>
    <scope>NUCLEOTIDE SEQUENCE [LARGE SCALE GENOMIC DNA]</scope>
</reference>
<evidence type="ECO:0000313" key="1">
    <source>
        <dbReference type="EMBL" id="SOR26835.1"/>
    </source>
</evidence>
<evidence type="ECO:0000313" key="2">
    <source>
        <dbReference type="Proteomes" id="UP000233769"/>
    </source>
</evidence>
<organism evidence="1 2">
    <name type="scientific">Methylorubrum extorquens</name>
    <name type="common">Methylobacterium dichloromethanicum</name>
    <name type="synonym">Methylobacterium extorquens</name>
    <dbReference type="NCBI Taxonomy" id="408"/>
    <lineage>
        <taxon>Bacteria</taxon>
        <taxon>Pseudomonadati</taxon>
        <taxon>Pseudomonadota</taxon>
        <taxon>Alphaproteobacteria</taxon>
        <taxon>Hyphomicrobiales</taxon>
        <taxon>Methylobacteriaceae</taxon>
        <taxon>Methylorubrum</taxon>
    </lineage>
</organism>
<dbReference type="Proteomes" id="UP000233769">
    <property type="component" value="Chromosome tk0001"/>
</dbReference>
<proteinExistence type="predicted"/>